<dbReference type="PROSITE" id="PS50977">
    <property type="entry name" value="HTH_TETR_2"/>
    <property type="match status" value="1"/>
</dbReference>
<evidence type="ECO:0000259" key="3">
    <source>
        <dbReference type="PROSITE" id="PS50977"/>
    </source>
</evidence>
<proteinExistence type="predicted"/>
<dbReference type="Proteomes" id="UP001601303">
    <property type="component" value="Unassembled WGS sequence"/>
</dbReference>
<comment type="caution">
    <text evidence="4">The sequence shown here is derived from an EMBL/GenBank/DDBJ whole genome shotgun (WGS) entry which is preliminary data.</text>
</comment>
<dbReference type="PRINTS" id="PR00455">
    <property type="entry name" value="HTHTETR"/>
</dbReference>
<organism evidence="4 5">
    <name type="scientific">Streptomyces hokutonensis</name>
    <dbReference type="NCBI Taxonomy" id="1306990"/>
    <lineage>
        <taxon>Bacteria</taxon>
        <taxon>Bacillati</taxon>
        <taxon>Actinomycetota</taxon>
        <taxon>Actinomycetes</taxon>
        <taxon>Kitasatosporales</taxon>
        <taxon>Streptomycetaceae</taxon>
        <taxon>Streptomyces</taxon>
    </lineage>
</organism>
<evidence type="ECO:0000256" key="2">
    <source>
        <dbReference type="PROSITE-ProRule" id="PRU00335"/>
    </source>
</evidence>
<dbReference type="Gene3D" id="1.10.357.10">
    <property type="entry name" value="Tetracycline Repressor, domain 2"/>
    <property type="match status" value="1"/>
</dbReference>
<evidence type="ECO:0000313" key="4">
    <source>
        <dbReference type="EMBL" id="MFE9602847.1"/>
    </source>
</evidence>
<feature type="domain" description="HTH tetR-type" evidence="3">
    <location>
        <begin position="20"/>
        <end position="80"/>
    </location>
</feature>
<dbReference type="RefSeq" id="WP_388111017.1">
    <property type="nucleotide sequence ID" value="NZ_JBIAHM010000011.1"/>
</dbReference>
<gene>
    <name evidence="4" type="ORF">ACFYNQ_30330</name>
</gene>
<keyword evidence="1 2" id="KW-0238">DNA-binding</keyword>
<dbReference type="PANTHER" id="PTHR30055:SF146">
    <property type="entry name" value="HTH-TYPE TRANSCRIPTIONAL DUAL REGULATOR CECR"/>
    <property type="match status" value="1"/>
</dbReference>
<name>A0ABW6MBG0_9ACTN</name>
<dbReference type="SUPFAM" id="SSF48498">
    <property type="entry name" value="Tetracyclin repressor-like, C-terminal domain"/>
    <property type="match status" value="1"/>
</dbReference>
<dbReference type="InterPro" id="IPR050109">
    <property type="entry name" value="HTH-type_TetR-like_transc_reg"/>
</dbReference>
<dbReference type="Pfam" id="PF00440">
    <property type="entry name" value="TetR_N"/>
    <property type="match status" value="1"/>
</dbReference>
<feature type="DNA-binding region" description="H-T-H motif" evidence="2">
    <location>
        <begin position="43"/>
        <end position="62"/>
    </location>
</feature>
<dbReference type="InterPro" id="IPR001647">
    <property type="entry name" value="HTH_TetR"/>
</dbReference>
<dbReference type="PANTHER" id="PTHR30055">
    <property type="entry name" value="HTH-TYPE TRANSCRIPTIONAL REGULATOR RUTR"/>
    <property type="match status" value="1"/>
</dbReference>
<dbReference type="SUPFAM" id="SSF46689">
    <property type="entry name" value="Homeodomain-like"/>
    <property type="match status" value="1"/>
</dbReference>
<reference evidence="4 5" key="1">
    <citation type="submission" date="2024-10" db="EMBL/GenBank/DDBJ databases">
        <title>The Natural Products Discovery Center: Release of the First 8490 Sequenced Strains for Exploring Actinobacteria Biosynthetic Diversity.</title>
        <authorList>
            <person name="Kalkreuter E."/>
            <person name="Kautsar S.A."/>
            <person name="Yang D."/>
            <person name="Bader C.D."/>
            <person name="Teijaro C.N."/>
            <person name="Fluegel L."/>
            <person name="Davis C.M."/>
            <person name="Simpson J.R."/>
            <person name="Lauterbach L."/>
            <person name="Steele A.D."/>
            <person name="Gui C."/>
            <person name="Meng S."/>
            <person name="Li G."/>
            <person name="Viehrig K."/>
            <person name="Ye F."/>
            <person name="Su P."/>
            <person name="Kiefer A.F."/>
            <person name="Nichols A."/>
            <person name="Cepeda A.J."/>
            <person name="Yan W."/>
            <person name="Fan B."/>
            <person name="Jiang Y."/>
            <person name="Adhikari A."/>
            <person name="Zheng C.-J."/>
            <person name="Schuster L."/>
            <person name="Cowan T.M."/>
            <person name="Smanski M.J."/>
            <person name="Chevrette M.G."/>
            <person name="De Carvalho L.P.S."/>
            <person name="Shen B."/>
        </authorList>
    </citation>
    <scope>NUCLEOTIDE SEQUENCE [LARGE SCALE GENOMIC DNA]</scope>
    <source>
        <strain evidence="4 5">NPDC006488</strain>
    </source>
</reference>
<keyword evidence="5" id="KW-1185">Reference proteome</keyword>
<accession>A0ABW6MBG0</accession>
<dbReference type="InterPro" id="IPR036271">
    <property type="entry name" value="Tet_transcr_reg_TetR-rel_C_sf"/>
</dbReference>
<evidence type="ECO:0000313" key="5">
    <source>
        <dbReference type="Proteomes" id="UP001601303"/>
    </source>
</evidence>
<protein>
    <submittedName>
        <fullName evidence="4">TetR/AcrR family transcriptional regulator</fullName>
    </submittedName>
</protein>
<evidence type="ECO:0000256" key="1">
    <source>
        <dbReference type="ARBA" id="ARBA00023125"/>
    </source>
</evidence>
<sequence length="220" mass="24045">MADTTPRRSYNSEGRREAARRNRAAVLTACRELLFREGYHATTVRAVAERAGVSPETVYKSFGGKPGMVKALWDITLAGDDEPVPMADRPQVQEFLGIRELDTKLRLYAAYVRGIHERVAALFALLTQAGPDVGEVLDTAEQERLTGVTMFVTHLDETGALAPDADPAHLADIVWALAGPQLFTQLTAGRGWSAATYEKWLTDTLTATLVPCPPGRGRPR</sequence>
<dbReference type="InterPro" id="IPR009057">
    <property type="entry name" value="Homeodomain-like_sf"/>
</dbReference>
<dbReference type="EMBL" id="JBIAHM010000011">
    <property type="protein sequence ID" value="MFE9602847.1"/>
    <property type="molecule type" value="Genomic_DNA"/>
</dbReference>